<feature type="domain" description="Fibronectin type-III" evidence="1">
    <location>
        <begin position="267"/>
        <end position="351"/>
    </location>
</feature>
<dbReference type="InterPro" id="IPR013783">
    <property type="entry name" value="Ig-like_fold"/>
</dbReference>
<dbReference type="CDD" id="cd00063">
    <property type="entry name" value="FN3"/>
    <property type="match status" value="6"/>
</dbReference>
<dbReference type="AlphaFoldDB" id="A0A850YNA7"/>
<sequence length="691" mass="73741">TISILVPDTPVIDQAYSKLCNSITVEWRAVPGAANYMLTAEDGDSFIETMVKNSPGTLTGLKPATLYRITVRSVNSGGKSQPSPFRKVKTVLAAPILSVCSPSCDSISVSWEAVHMAAGFSVSLMRSDGLGRMLKQNTTNTSLVFTNLDPGTLYTIKAYAWNANGMPGDDFTYNQRTSPSAPVDVKLAFNSGALRAVVSWMPTEGALTYSVTVSSGLLKLRCNTSSTSCMVPSLQCSSEYFVSVTAYNDAGSSEPTDAVSLKTIPCAPVNISIEEDEPGHLLVSWSSVSLGHYYVVFVKSDDGLEVHCNTSYTQCHFQSDCGFTYFISVFAYNKAGQSPLGDVFNYTTAPCCPSDFRAVSMSSDTVRVTWAPVRGADLYETRAAGGSGEALCRDTATACTLSALQCSTPYNITVYSFSEARGSSASCAPQHVATAPCSPEIKNISKESQSVISVQWQPNNEEATYIVTARGEAGLWHCTSTRNSCTLTDLPCGSAFSVSAIARSPAGQSLPSYSIPLETAPCCPNDMILTQVSQSVTNISWSVGRGAQTYVTTLESPKGQAKCHTLHTYCLLGCITCGTNYTVSLRAISETGLTSSCTYQGYSSSACCPSGVKLYRLSNNGIRVFWRASDETINYNADLHGSKGNFSCTPSLGLSHCDITKIPCGDVYTVVVAPVANKGPKLTFCPKKIYS</sequence>
<feature type="non-terminal residue" evidence="2">
    <location>
        <position position="1"/>
    </location>
</feature>
<proteinExistence type="predicted"/>
<reference evidence="2" key="1">
    <citation type="submission" date="2019-09" db="EMBL/GenBank/DDBJ databases">
        <title>Bird 10,000 Genomes (B10K) Project - Family phase.</title>
        <authorList>
            <person name="Zhang G."/>
        </authorList>
    </citation>
    <scope>NUCLEOTIDE SEQUENCE</scope>
    <source>
        <strain evidence="2">B10K-DU-012-47</strain>
    </source>
</reference>
<dbReference type="Proteomes" id="UP000629438">
    <property type="component" value="Unassembled WGS sequence"/>
</dbReference>
<dbReference type="InterPro" id="IPR003961">
    <property type="entry name" value="FN3_dom"/>
</dbReference>
<organism evidence="2 3">
    <name type="scientific">Tichodroma muraria</name>
    <dbReference type="NCBI Taxonomy" id="237442"/>
    <lineage>
        <taxon>Eukaryota</taxon>
        <taxon>Metazoa</taxon>
        <taxon>Chordata</taxon>
        <taxon>Craniata</taxon>
        <taxon>Vertebrata</taxon>
        <taxon>Euteleostomi</taxon>
        <taxon>Archelosauria</taxon>
        <taxon>Archosauria</taxon>
        <taxon>Dinosauria</taxon>
        <taxon>Saurischia</taxon>
        <taxon>Theropoda</taxon>
        <taxon>Coelurosauria</taxon>
        <taxon>Aves</taxon>
        <taxon>Neognathae</taxon>
        <taxon>Neoaves</taxon>
        <taxon>Telluraves</taxon>
        <taxon>Australaves</taxon>
        <taxon>Passeriformes</taxon>
        <taxon>Sittidae</taxon>
        <taxon>Tichodroma</taxon>
    </lineage>
</organism>
<comment type="caution">
    <text evidence="2">The sequence shown here is derived from an EMBL/GenBank/DDBJ whole genome shotgun (WGS) entry which is preliminary data.</text>
</comment>
<gene>
    <name evidence="2" type="primary">Fndc7</name>
    <name evidence="2" type="ORF">TICMUR_R05592</name>
</gene>
<feature type="domain" description="Fibronectin type-III" evidence="1">
    <location>
        <begin position="435"/>
        <end position="522"/>
    </location>
</feature>
<dbReference type="Gene3D" id="2.60.40.10">
    <property type="entry name" value="Immunoglobulins"/>
    <property type="match status" value="6"/>
</dbReference>
<dbReference type="PANTHER" id="PTHR47135:SF1">
    <property type="entry name" value="FIBRONECTIN TYPE III DOMAIN-CONTAINING PROTEIN 7"/>
    <property type="match status" value="1"/>
</dbReference>
<evidence type="ECO:0000259" key="1">
    <source>
        <dbReference type="PROSITE" id="PS50853"/>
    </source>
</evidence>
<dbReference type="EMBL" id="WAAG01009911">
    <property type="protein sequence ID" value="NWH97798.1"/>
    <property type="molecule type" value="Genomic_DNA"/>
</dbReference>
<dbReference type="SUPFAM" id="SSF49265">
    <property type="entry name" value="Fibronectin type III"/>
    <property type="match status" value="4"/>
</dbReference>
<protein>
    <submittedName>
        <fullName evidence="2">FNDC7 protein</fullName>
    </submittedName>
</protein>
<keyword evidence="3" id="KW-1185">Reference proteome</keyword>
<name>A0A850YNA7_9PASS</name>
<dbReference type="PANTHER" id="PTHR47135">
    <property type="entry name" value="FIBRONECTIN TYPE III DOMAIN-CONTAINING PROTEIN 7"/>
    <property type="match status" value="1"/>
</dbReference>
<feature type="domain" description="Fibronectin type-III" evidence="1">
    <location>
        <begin position="94"/>
        <end position="180"/>
    </location>
</feature>
<dbReference type="OrthoDB" id="9927686at2759"/>
<evidence type="ECO:0000313" key="2">
    <source>
        <dbReference type="EMBL" id="NWH97798.1"/>
    </source>
</evidence>
<dbReference type="InterPro" id="IPR036116">
    <property type="entry name" value="FN3_sf"/>
</dbReference>
<dbReference type="PROSITE" id="PS50853">
    <property type="entry name" value="FN3"/>
    <property type="match status" value="5"/>
</dbReference>
<feature type="domain" description="Fibronectin type-III" evidence="1">
    <location>
        <begin position="6"/>
        <end position="93"/>
    </location>
</feature>
<dbReference type="Pfam" id="PF00041">
    <property type="entry name" value="fn3"/>
    <property type="match status" value="3"/>
</dbReference>
<feature type="non-terminal residue" evidence="2">
    <location>
        <position position="691"/>
    </location>
</feature>
<accession>A0A850YNA7</accession>
<feature type="domain" description="Fibronectin type-III" evidence="1">
    <location>
        <begin position="181"/>
        <end position="266"/>
    </location>
</feature>
<evidence type="ECO:0000313" key="3">
    <source>
        <dbReference type="Proteomes" id="UP000629438"/>
    </source>
</evidence>
<dbReference type="SMART" id="SM00060">
    <property type="entry name" value="FN3"/>
    <property type="match status" value="7"/>
</dbReference>